<dbReference type="EMBL" id="HG996473">
    <property type="protein sequence ID" value="CAG1856403.1"/>
    <property type="molecule type" value="Genomic_DNA"/>
</dbReference>
<dbReference type="PANTHER" id="PTHR35164:SF14">
    <property type="entry name" value="OS04G0450900 PROTEIN"/>
    <property type="match status" value="1"/>
</dbReference>
<accession>A0A8D7AY33</accession>
<protein>
    <submittedName>
        <fullName evidence="1">(wild Malaysian banana) hypothetical protein</fullName>
    </submittedName>
</protein>
<reference evidence="1" key="1">
    <citation type="submission" date="2021-03" db="EMBL/GenBank/DDBJ databases">
        <authorList>
            <consortium name="Genoscope - CEA"/>
            <person name="William W."/>
        </authorList>
    </citation>
    <scope>NUCLEOTIDE SEQUENCE</scope>
    <source>
        <strain evidence="1">Doubled-haploid Pahang</strain>
    </source>
</reference>
<name>A0A8D7AY33_MUSAM</name>
<organism evidence="1">
    <name type="scientific">Musa acuminata subsp. malaccensis</name>
    <name type="common">Wild banana</name>
    <name type="synonym">Musa malaccensis</name>
    <dbReference type="NCBI Taxonomy" id="214687"/>
    <lineage>
        <taxon>Eukaryota</taxon>
        <taxon>Viridiplantae</taxon>
        <taxon>Streptophyta</taxon>
        <taxon>Embryophyta</taxon>
        <taxon>Tracheophyta</taxon>
        <taxon>Spermatophyta</taxon>
        <taxon>Magnoliopsida</taxon>
        <taxon>Liliopsida</taxon>
        <taxon>Zingiberales</taxon>
        <taxon>Musaceae</taxon>
        <taxon>Musa</taxon>
    </lineage>
</organism>
<sequence>MRKRTASWIVLTYLKRRLPIQKQRTISCWNHKEQPRKRMLRQFIARKETAQLKEMFSDKENYLQRLKQDHEGLKVSEAAATGSVRVLKRFLAATSTLDSSKVENESISDSIVSEAGKVVTKFSLERWSGRRHSIEENQES</sequence>
<dbReference type="AlphaFoldDB" id="A0A8D7AY33"/>
<proteinExistence type="predicted"/>
<dbReference type="PANTHER" id="PTHR35164">
    <property type="entry name" value="EXPRESSED PROTEIN"/>
    <property type="match status" value="1"/>
</dbReference>
<evidence type="ECO:0000313" key="1">
    <source>
        <dbReference type="EMBL" id="CAG1856403.1"/>
    </source>
</evidence>
<gene>
    <name evidence="1" type="ORF">GSMUA_42350.1</name>
</gene>